<feature type="transmembrane region" description="Helical" evidence="1">
    <location>
        <begin position="94"/>
        <end position="117"/>
    </location>
</feature>
<sequence length="135" mass="15748">MKLNIKIIHWLPRIICILAILFISLFALDAFDPKLTVWQQIIGFLMHLIPSFILILFLIIAWKKEYIGGILFILIGLGLSPFVFIHNYNMNQSVWLSLLIILMITIPFAIVGVLFIISNRIKRRRQAFNENNKQN</sequence>
<evidence type="ECO:0000313" key="4">
    <source>
        <dbReference type="Proteomes" id="UP001198901"/>
    </source>
</evidence>
<evidence type="ECO:0000256" key="1">
    <source>
        <dbReference type="SAM" id="Phobius"/>
    </source>
</evidence>
<reference evidence="4" key="1">
    <citation type="submission" date="2023-07" db="EMBL/GenBank/DDBJ databases">
        <authorList>
            <person name="Yue Y."/>
        </authorList>
    </citation>
    <scope>NUCLEOTIDE SEQUENCE [LARGE SCALE GENOMIC DNA]</scope>
    <source>
        <strain evidence="4">D23</strain>
    </source>
</reference>
<accession>A0ABS7XXH3</accession>
<proteinExistence type="predicted"/>
<feature type="transmembrane region" description="Helical" evidence="1">
    <location>
        <begin position="40"/>
        <end position="62"/>
    </location>
</feature>
<evidence type="ECO:0000313" key="3">
    <source>
        <dbReference type="EMBL" id="MCA0133526.1"/>
    </source>
</evidence>
<organism evidence="3 4">
    <name type="scientific">Winogradskyella alexanderae</name>
    <dbReference type="NCBI Taxonomy" id="2877123"/>
    <lineage>
        <taxon>Bacteria</taxon>
        <taxon>Pseudomonadati</taxon>
        <taxon>Bacteroidota</taxon>
        <taxon>Flavobacteriia</taxon>
        <taxon>Flavobacteriales</taxon>
        <taxon>Flavobacteriaceae</taxon>
        <taxon>Winogradskyella</taxon>
    </lineage>
</organism>
<dbReference type="EMBL" id="JAIUJR010000009">
    <property type="protein sequence ID" value="MCA0133526.1"/>
    <property type="molecule type" value="Genomic_DNA"/>
</dbReference>
<keyword evidence="1" id="KW-0812">Transmembrane</keyword>
<keyword evidence="4" id="KW-1185">Reference proteome</keyword>
<keyword evidence="1" id="KW-0472">Membrane</keyword>
<name>A0ABS7XXH3_9FLAO</name>
<dbReference type="InterPro" id="IPR056087">
    <property type="entry name" value="DUF7670"/>
</dbReference>
<feature type="transmembrane region" description="Helical" evidence="1">
    <location>
        <begin position="69"/>
        <end position="88"/>
    </location>
</feature>
<evidence type="ECO:0000259" key="2">
    <source>
        <dbReference type="Pfam" id="PF24709"/>
    </source>
</evidence>
<dbReference type="Proteomes" id="UP001198901">
    <property type="component" value="Unassembled WGS sequence"/>
</dbReference>
<feature type="transmembrane region" description="Helical" evidence="1">
    <location>
        <begin position="7"/>
        <end position="28"/>
    </location>
</feature>
<protein>
    <recommendedName>
        <fullName evidence="2">DUF7670 domain-containing protein</fullName>
    </recommendedName>
</protein>
<feature type="domain" description="DUF7670" evidence="2">
    <location>
        <begin position="2"/>
        <end position="126"/>
    </location>
</feature>
<gene>
    <name evidence="3" type="ORF">LBU54_13095</name>
</gene>
<dbReference type="RefSeq" id="WP_224530623.1">
    <property type="nucleotide sequence ID" value="NZ_JAIUJR010000009.1"/>
</dbReference>
<dbReference type="Pfam" id="PF24709">
    <property type="entry name" value="DUF7670"/>
    <property type="match status" value="1"/>
</dbReference>
<comment type="caution">
    <text evidence="3">The sequence shown here is derived from an EMBL/GenBank/DDBJ whole genome shotgun (WGS) entry which is preliminary data.</text>
</comment>
<keyword evidence="1" id="KW-1133">Transmembrane helix</keyword>